<keyword evidence="1" id="KW-0812">Transmembrane</keyword>
<dbReference type="AlphaFoldDB" id="A0A1H2L2S0"/>
<evidence type="ECO:0000313" key="3">
    <source>
        <dbReference type="Proteomes" id="UP000182977"/>
    </source>
</evidence>
<evidence type="ECO:0000256" key="1">
    <source>
        <dbReference type="SAM" id="Phobius"/>
    </source>
</evidence>
<protein>
    <submittedName>
        <fullName evidence="2">Uncharacterized protein</fullName>
    </submittedName>
</protein>
<dbReference type="OrthoDB" id="5176475at2"/>
<keyword evidence="1" id="KW-1133">Transmembrane helix</keyword>
<sequence length="410" mass="43252">MNDLKTLFEDALAGEPAQDVPVAERVARGRARRARALRRRAGGGVLVAAAVAAALVLPSSPISVVDAEVAQAPTTGGSRADAVVSPEVADDPLKLAMWEAVDDVLPSDVRLVENSYVYDSGPGPNLYLSLERGDVRFSLSVWMQNSRPDLPDFRPCTEPVLPLVPSSRWANCEQGSDDEGRWRAIGDDGLNTQLVLDGGPAAVALRWGVHYEGDEVDDNGMPIETETPLTADEADRIADAVWSVGAQHTPAELVSGVDLRATADDAWPDIKAALEESFGPLTVVTPVDGDVTETVEGVQVQTGLVSAAYATADGTRVDVAVWQRDRLYQPMCVEHYDECITFPGAVASVGDGGSAAGSGSGGTLGHRGFLLVRTDAGSPELEEAVVRANVAAMQAVPFLGDDRYPPVEGM</sequence>
<organism evidence="2 3">
    <name type="scientific">Jiangella alkaliphila</name>
    <dbReference type="NCBI Taxonomy" id="419479"/>
    <lineage>
        <taxon>Bacteria</taxon>
        <taxon>Bacillati</taxon>
        <taxon>Actinomycetota</taxon>
        <taxon>Actinomycetes</taxon>
        <taxon>Jiangellales</taxon>
        <taxon>Jiangellaceae</taxon>
        <taxon>Jiangella</taxon>
    </lineage>
</organism>
<name>A0A1H2L2S0_9ACTN</name>
<keyword evidence="3" id="KW-1185">Reference proteome</keyword>
<evidence type="ECO:0000313" key="2">
    <source>
        <dbReference type="EMBL" id="SDU74806.1"/>
    </source>
</evidence>
<accession>A0A1H2L2S0</accession>
<proteinExistence type="predicted"/>
<dbReference type="STRING" id="419479.SAMN04488563_4819"/>
<gene>
    <name evidence="2" type="ORF">SAMN04488563_4819</name>
</gene>
<feature type="transmembrane region" description="Helical" evidence="1">
    <location>
        <begin position="40"/>
        <end position="57"/>
    </location>
</feature>
<dbReference type="EMBL" id="LT629791">
    <property type="protein sequence ID" value="SDU74806.1"/>
    <property type="molecule type" value="Genomic_DNA"/>
</dbReference>
<reference evidence="3" key="1">
    <citation type="submission" date="2016-10" db="EMBL/GenBank/DDBJ databases">
        <authorList>
            <person name="Varghese N."/>
            <person name="Submissions S."/>
        </authorList>
    </citation>
    <scope>NUCLEOTIDE SEQUENCE [LARGE SCALE GENOMIC DNA]</scope>
    <source>
        <strain evidence="3">DSM 45079</strain>
    </source>
</reference>
<dbReference type="RefSeq" id="WP_046769561.1">
    <property type="nucleotide sequence ID" value="NZ_KQ061235.1"/>
</dbReference>
<dbReference type="Proteomes" id="UP000182977">
    <property type="component" value="Chromosome I"/>
</dbReference>
<keyword evidence="1" id="KW-0472">Membrane</keyword>